<sequence length="84" mass="9670">MAKLLINHIEESTSDEEIRNFLVKYGFPAFDQIERVPSAGERPAVLLTFRGASPEDLRVLLPRIHQIFWKSHTIAALIMREPIE</sequence>
<keyword evidence="2" id="KW-1185">Reference proteome</keyword>
<evidence type="ECO:0000313" key="1">
    <source>
        <dbReference type="EMBL" id="CAB3926462.1"/>
    </source>
</evidence>
<gene>
    <name evidence="1" type="ORF">LMG26858_05871</name>
</gene>
<dbReference type="EMBL" id="CADILG010000078">
    <property type="protein sequence ID" value="CAB3926462.1"/>
    <property type="molecule type" value="Genomic_DNA"/>
</dbReference>
<evidence type="ECO:0000313" key="2">
    <source>
        <dbReference type="Proteomes" id="UP000494117"/>
    </source>
</evidence>
<proteinExistence type="predicted"/>
<evidence type="ECO:0008006" key="3">
    <source>
        <dbReference type="Google" id="ProtNLM"/>
    </source>
</evidence>
<accession>A0A6S7F0E8</accession>
<protein>
    <recommendedName>
        <fullName evidence="3">RNA-binding protein</fullName>
    </recommendedName>
</protein>
<name>A0A6S7F0E8_9BURK</name>
<dbReference type="AlphaFoldDB" id="A0A6S7F0E8"/>
<organism evidence="1 2">
    <name type="scientific">Achromobacter anxifer</name>
    <dbReference type="NCBI Taxonomy" id="1287737"/>
    <lineage>
        <taxon>Bacteria</taxon>
        <taxon>Pseudomonadati</taxon>
        <taxon>Pseudomonadota</taxon>
        <taxon>Betaproteobacteria</taxon>
        <taxon>Burkholderiales</taxon>
        <taxon>Alcaligenaceae</taxon>
        <taxon>Achromobacter</taxon>
    </lineage>
</organism>
<reference evidence="1 2" key="1">
    <citation type="submission" date="2020-04" db="EMBL/GenBank/DDBJ databases">
        <authorList>
            <person name="De Canck E."/>
        </authorList>
    </citation>
    <scope>NUCLEOTIDE SEQUENCE [LARGE SCALE GENOMIC DNA]</scope>
    <source>
        <strain evidence="1 2">LMG 26858</strain>
    </source>
</reference>
<dbReference type="Proteomes" id="UP000494117">
    <property type="component" value="Unassembled WGS sequence"/>
</dbReference>
<dbReference type="RefSeq" id="WP_175211077.1">
    <property type="nucleotide sequence ID" value="NZ_CADILG010000078.1"/>
</dbReference>